<gene>
    <name evidence="1" type="ORF">MENTE1834_LOCUS46538</name>
</gene>
<organism evidence="1 2">
    <name type="scientific">Meloidogyne enterolobii</name>
    <name type="common">Root-knot nematode worm</name>
    <name type="synonym">Meloidogyne mayaguensis</name>
    <dbReference type="NCBI Taxonomy" id="390850"/>
    <lineage>
        <taxon>Eukaryota</taxon>
        <taxon>Metazoa</taxon>
        <taxon>Ecdysozoa</taxon>
        <taxon>Nematoda</taxon>
        <taxon>Chromadorea</taxon>
        <taxon>Rhabditida</taxon>
        <taxon>Tylenchina</taxon>
        <taxon>Tylenchomorpha</taxon>
        <taxon>Tylenchoidea</taxon>
        <taxon>Meloidogynidae</taxon>
        <taxon>Meloidogyninae</taxon>
        <taxon>Meloidogyne</taxon>
    </lineage>
</organism>
<dbReference type="Proteomes" id="UP001497535">
    <property type="component" value="Unassembled WGS sequence"/>
</dbReference>
<comment type="caution">
    <text evidence="1">The sequence shown here is derived from an EMBL/GenBank/DDBJ whole genome shotgun (WGS) entry which is preliminary data.</text>
</comment>
<keyword evidence="2" id="KW-1185">Reference proteome</keyword>
<name>A0ACB1B6S2_MELEN</name>
<evidence type="ECO:0000313" key="2">
    <source>
        <dbReference type="Proteomes" id="UP001497535"/>
    </source>
</evidence>
<dbReference type="EMBL" id="CAVMJV010000170">
    <property type="protein sequence ID" value="CAK5119563.1"/>
    <property type="molecule type" value="Genomic_DNA"/>
</dbReference>
<protein>
    <submittedName>
        <fullName evidence="1">Uncharacterized protein</fullName>
    </submittedName>
</protein>
<evidence type="ECO:0000313" key="1">
    <source>
        <dbReference type="EMBL" id="CAK5119563.1"/>
    </source>
</evidence>
<proteinExistence type="predicted"/>
<sequence length="51" mass="5905">MKHLITSSLETKMKMTLQAVKNLKLNLTTTKKMYGLLFKMLSKELHQIPSL</sequence>
<accession>A0ACB1B6S2</accession>
<reference evidence="1" key="1">
    <citation type="submission" date="2023-11" db="EMBL/GenBank/DDBJ databases">
        <authorList>
            <person name="Poullet M."/>
        </authorList>
    </citation>
    <scope>NUCLEOTIDE SEQUENCE</scope>
    <source>
        <strain evidence="1">E1834</strain>
    </source>
</reference>